<dbReference type="OrthoDB" id="4174719at2"/>
<accession>A0A554VBW7</accession>
<dbReference type="GO" id="GO:0033744">
    <property type="term" value="F:L-methionine:thioredoxin-disulfide S-oxidoreductase activity"/>
    <property type="evidence" value="ECO:0007669"/>
    <property type="project" value="RHEA"/>
</dbReference>
<reference evidence="6 7" key="1">
    <citation type="submission" date="2019-07" db="EMBL/GenBank/DDBJ databases">
        <title>The draft genome sequence of Aquimarina algiphila M91.</title>
        <authorList>
            <person name="Meng X."/>
        </authorList>
    </citation>
    <scope>NUCLEOTIDE SEQUENCE [LARGE SCALE GENOMIC DNA]</scope>
    <source>
        <strain evidence="6 7">M91</strain>
    </source>
</reference>
<keyword evidence="1 4" id="KW-0560">Oxidoreductase</keyword>
<feature type="active site" evidence="4">
    <location>
        <position position="15"/>
    </location>
</feature>
<evidence type="ECO:0000313" key="7">
    <source>
        <dbReference type="Proteomes" id="UP000318833"/>
    </source>
</evidence>
<keyword evidence="7" id="KW-1185">Reference proteome</keyword>
<evidence type="ECO:0000256" key="2">
    <source>
        <dbReference type="ARBA" id="ARBA00047806"/>
    </source>
</evidence>
<dbReference type="GO" id="GO:0008113">
    <property type="term" value="F:peptide-methionine (S)-S-oxide reductase activity"/>
    <property type="evidence" value="ECO:0007669"/>
    <property type="project" value="UniProtKB-UniRule"/>
</dbReference>
<dbReference type="AlphaFoldDB" id="A0A554VBW7"/>
<dbReference type="Proteomes" id="UP000318833">
    <property type="component" value="Unassembled WGS sequence"/>
</dbReference>
<evidence type="ECO:0000256" key="4">
    <source>
        <dbReference type="HAMAP-Rule" id="MF_01401"/>
    </source>
</evidence>
<dbReference type="EMBL" id="VLNR01000088">
    <property type="protein sequence ID" value="TSE04115.1"/>
    <property type="molecule type" value="Genomic_DNA"/>
</dbReference>
<comment type="caution">
    <text evidence="6">The sequence shown here is derived from an EMBL/GenBank/DDBJ whole genome shotgun (WGS) entry which is preliminary data.</text>
</comment>
<dbReference type="SUPFAM" id="SSF55068">
    <property type="entry name" value="Peptide methionine sulfoxide reductase"/>
    <property type="match status" value="1"/>
</dbReference>
<comment type="similarity">
    <text evidence="4">Belongs to the MsrA Met sulfoxide reductase family.</text>
</comment>
<dbReference type="PANTHER" id="PTHR43774:SF1">
    <property type="entry name" value="PEPTIDE METHIONINE SULFOXIDE REDUCTASE MSRA 2"/>
    <property type="match status" value="1"/>
</dbReference>
<evidence type="ECO:0000256" key="1">
    <source>
        <dbReference type="ARBA" id="ARBA00023002"/>
    </source>
</evidence>
<sequence>MGENTTQIAVLAGGCFWCTEAVFQRLEGVNQVISGYTGGTIKNPAYREITTGRTGHAEAIKVEYNPEHISYKELLEIFFATHDPTTLNRQGADKGTQYRSAIFYVDKDQEEIATKIIEELNKERIFDNPIVTEVTELGPFYNAEEYHRNYYNQNSSQGYCQFVIDPKLNKLYTTFKNKLKKEIEN</sequence>
<feature type="domain" description="Peptide methionine sulphoxide reductase MsrA" evidence="5">
    <location>
        <begin position="9"/>
        <end position="161"/>
    </location>
</feature>
<dbReference type="InterPro" id="IPR036509">
    <property type="entry name" value="Met_Sox_Rdtase_MsrA_sf"/>
</dbReference>
<evidence type="ECO:0000256" key="3">
    <source>
        <dbReference type="ARBA" id="ARBA00048782"/>
    </source>
</evidence>
<dbReference type="NCBIfam" id="TIGR00401">
    <property type="entry name" value="msrA"/>
    <property type="match status" value="1"/>
</dbReference>
<evidence type="ECO:0000259" key="5">
    <source>
        <dbReference type="Pfam" id="PF01625"/>
    </source>
</evidence>
<name>A0A554VBW7_9FLAO</name>
<evidence type="ECO:0000313" key="6">
    <source>
        <dbReference type="EMBL" id="TSE04115.1"/>
    </source>
</evidence>
<dbReference type="EC" id="1.8.4.11" evidence="4"/>
<dbReference type="HAMAP" id="MF_01401">
    <property type="entry name" value="MsrA"/>
    <property type="match status" value="1"/>
</dbReference>
<comment type="catalytic activity">
    <reaction evidence="3 4">
        <text>[thioredoxin]-disulfide + L-methionine + H2O = L-methionine (S)-S-oxide + [thioredoxin]-dithiol</text>
        <dbReference type="Rhea" id="RHEA:19993"/>
        <dbReference type="Rhea" id="RHEA-COMP:10698"/>
        <dbReference type="Rhea" id="RHEA-COMP:10700"/>
        <dbReference type="ChEBI" id="CHEBI:15377"/>
        <dbReference type="ChEBI" id="CHEBI:29950"/>
        <dbReference type="ChEBI" id="CHEBI:50058"/>
        <dbReference type="ChEBI" id="CHEBI:57844"/>
        <dbReference type="ChEBI" id="CHEBI:58772"/>
        <dbReference type="EC" id="1.8.4.11"/>
    </reaction>
</comment>
<organism evidence="6 7">
    <name type="scientific">Aquimarina algiphila</name>
    <dbReference type="NCBI Taxonomy" id="2047982"/>
    <lineage>
        <taxon>Bacteria</taxon>
        <taxon>Pseudomonadati</taxon>
        <taxon>Bacteroidota</taxon>
        <taxon>Flavobacteriia</taxon>
        <taxon>Flavobacteriales</taxon>
        <taxon>Flavobacteriaceae</taxon>
        <taxon>Aquimarina</taxon>
    </lineage>
</organism>
<protein>
    <recommendedName>
        <fullName evidence="4">Peptide methionine sulfoxide reductase MsrA</fullName>
        <shortName evidence="4">Protein-methionine-S-oxide reductase</shortName>
        <ecNumber evidence="4">1.8.4.11</ecNumber>
    </recommendedName>
    <alternativeName>
        <fullName evidence="4">Peptide-methionine (S)-S-oxide reductase</fullName>
        <shortName evidence="4">Peptide Met(O) reductase</shortName>
    </alternativeName>
</protein>
<dbReference type="Pfam" id="PF01625">
    <property type="entry name" value="PMSR"/>
    <property type="match status" value="1"/>
</dbReference>
<dbReference type="InterPro" id="IPR002569">
    <property type="entry name" value="Met_Sox_Rdtase_MsrA_dom"/>
</dbReference>
<dbReference type="RefSeq" id="WP_143918692.1">
    <property type="nucleotide sequence ID" value="NZ_CANLFO010000025.1"/>
</dbReference>
<dbReference type="Gene3D" id="3.30.1060.10">
    <property type="entry name" value="Peptide methionine sulphoxide reductase MsrA"/>
    <property type="match status" value="1"/>
</dbReference>
<comment type="function">
    <text evidence="4">Has an important function as a repair enzyme for proteins that have been inactivated by oxidation. Catalyzes the reversible oxidation-reduction of methionine sulfoxide in proteins to methionine.</text>
</comment>
<dbReference type="PANTHER" id="PTHR43774">
    <property type="entry name" value="PEPTIDE METHIONINE SULFOXIDE REDUCTASE"/>
    <property type="match status" value="1"/>
</dbReference>
<comment type="catalytic activity">
    <reaction evidence="2 4">
        <text>L-methionyl-[protein] + [thioredoxin]-disulfide + H2O = L-methionyl-(S)-S-oxide-[protein] + [thioredoxin]-dithiol</text>
        <dbReference type="Rhea" id="RHEA:14217"/>
        <dbReference type="Rhea" id="RHEA-COMP:10698"/>
        <dbReference type="Rhea" id="RHEA-COMP:10700"/>
        <dbReference type="Rhea" id="RHEA-COMP:12313"/>
        <dbReference type="Rhea" id="RHEA-COMP:12315"/>
        <dbReference type="ChEBI" id="CHEBI:15377"/>
        <dbReference type="ChEBI" id="CHEBI:16044"/>
        <dbReference type="ChEBI" id="CHEBI:29950"/>
        <dbReference type="ChEBI" id="CHEBI:44120"/>
        <dbReference type="ChEBI" id="CHEBI:50058"/>
        <dbReference type="EC" id="1.8.4.11"/>
    </reaction>
</comment>
<gene>
    <name evidence="4 6" type="primary">msrA</name>
    <name evidence="6" type="ORF">FOF46_27385</name>
</gene>
<proteinExistence type="inferred from homology"/>